<reference evidence="3 4" key="1">
    <citation type="submission" date="2020-08" db="EMBL/GenBank/DDBJ databases">
        <title>Sequencing the genomes of 1000 actinobacteria strains.</title>
        <authorList>
            <person name="Klenk H.-P."/>
        </authorList>
    </citation>
    <scope>NUCLEOTIDE SEQUENCE [LARGE SCALE GENOMIC DNA]</scope>
    <source>
        <strain evidence="3 4">DSM 102122</strain>
    </source>
</reference>
<dbReference type="Pfam" id="PF12802">
    <property type="entry name" value="MarR_2"/>
    <property type="match status" value="1"/>
</dbReference>
<dbReference type="GO" id="GO:0003700">
    <property type="term" value="F:DNA-binding transcription factor activity"/>
    <property type="evidence" value="ECO:0007669"/>
    <property type="project" value="InterPro"/>
</dbReference>
<dbReference type="SUPFAM" id="SSF46785">
    <property type="entry name" value="Winged helix' DNA-binding domain"/>
    <property type="match status" value="1"/>
</dbReference>
<accession>A0A7W9LMV6</accession>
<gene>
    <name evidence="3" type="ORF">HD601_004248</name>
</gene>
<dbReference type="GO" id="GO:0016301">
    <property type="term" value="F:kinase activity"/>
    <property type="evidence" value="ECO:0007669"/>
    <property type="project" value="UniProtKB-KW"/>
</dbReference>
<dbReference type="RefSeq" id="WP_184825197.1">
    <property type="nucleotide sequence ID" value="NZ_JACHMM010000001.1"/>
</dbReference>
<dbReference type="PANTHER" id="PTHR18964:SF149">
    <property type="entry name" value="BIFUNCTIONAL UDP-N-ACETYLGLUCOSAMINE 2-EPIMERASE_N-ACETYLMANNOSAMINE KINASE"/>
    <property type="match status" value="1"/>
</dbReference>
<dbReference type="InterPro" id="IPR011991">
    <property type="entry name" value="ArsR-like_HTH"/>
</dbReference>
<dbReference type="PROSITE" id="PS01125">
    <property type="entry name" value="ROK"/>
    <property type="match status" value="1"/>
</dbReference>
<dbReference type="Proteomes" id="UP000542813">
    <property type="component" value="Unassembled WGS sequence"/>
</dbReference>
<keyword evidence="4" id="KW-1185">Reference proteome</keyword>
<dbReference type="InterPro" id="IPR049874">
    <property type="entry name" value="ROK_cs"/>
</dbReference>
<dbReference type="Pfam" id="PF00480">
    <property type="entry name" value="ROK"/>
    <property type="match status" value="1"/>
</dbReference>
<evidence type="ECO:0000313" key="4">
    <source>
        <dbReference type="Proteomes" id="UP000542813"/>
    </source>
</evidence>
<keyword evidence="3" id="KW-0418">Kinase</keyword>
<comment type="similarity">
    <text evidence="1">Belongs to the ROK (NagC/XylR) family.</text>
</comment>
<comment type="caution">
    <text evidence="3">The sequence shown here is derived from an EMBL/GenBank/DDBJ whole genome shotgun (WGS) entry which is preliminary data.</text>
</comment>
<protein>
    <submittedName>
        <fullName evidence="3">Putative NBD/HSP70 family sugar kinase/biotin operon repressor</fullName>
    </submittedName>
</protein>
<dbReference type="EMBL" id="JACHMM010000001">
    <property type="protein sequence ID" value="MBB5789673.1"/>
    <property type="molecule type" value="Genomic_DNA"/>
</dbReference>
<organism evidence="3 4">
    <name type="scientific">Jiangella mangrovi</name>
    <dbReference type="NCBI Taxonomy" id="1524084"/>
    <lineage>
        <taxon>Bacteria</taxon>
        <taxon>Bacillati</taxon>
        <taxon>Actinomycetota</taxon>
        <taxon>Actinomycetes</taxon>
        <taxon>Jiangellales</taxon>
        <taxon>Jiangellaceae</taxon>
        <taxon>Jiangella</taxon>
    </lineage>
</organism>
<dbReference type="InterPro" id="IPR036390">
    <property type="entry name" value="WH_DNA-bd_sf"/>
</dbReference>
<evidence type="ECO:0000256" key="1">
    <source>
        <dbReference type="ARBA" id="ARBA00006479"/>
    </source>
</evidence>
<keyword evidence="3" id="KW-0808">Transferase</keyword>
<evidence type="ECO:0000313" key="3">
    <source>
        <dbReference type="EMBL" id="MBB5789673.1"/>
    </source>
</evidence>
<dbReference type="InterPro" id="IPR043129">
    <property type="entry name" value="ATPase_NBD"/>
</dbReference>
<evidence type="ECO:0000259" key="2">
    <source>
        <dbReference type="Pfam" id="PF12802"/>
    </source>
</evidence>
<dbReference type="AlphaFoldDB" id="A0A7W9LMV6"/>
<dbReference type="InterPro" id="IPR036388">
    <property type="entry name" value="WH-like_DNA-bd_sf"/>
</dbReference>
<proteinExistence type="inferred from homology"/>
<dbReference type="InterPro" id="IPR000600">
    <property type="entry name" value="ROK"/>
</dbReference>
<feature type="domain" description="HTH marR-type" evidence="2">
    <location>
        <begin position="14"/>
        <end position="61"/>
    </location>
</feature>
<name>A0A7W9LMV6_9ACTN</name>
<dbReference type="InterPro" id="IPR000835">
    <property type="entry name" value="HTH_MarR-typ"/>
</dbReference>
<dbReference type="SUPFAM" id="SSF53067">
    <property type="entry name" value="Actin-like ATPase domain"/>
    <property type="match status" value="1"/>
</dbReference>
<dbReference type="Gene3D" id="3.30.420.40">
    <property type="match status" value="2"/>
</dbReference>
<sequence>MSALPEARTWPRLHDAQRRVLLEVLIHGAQSRVAIARRLGLSRTSLTRLVRELVELGFVEEGDVHLRPTRGRPPELLNVRPNAAHLLGVKLTGDALYAVVTDLTAQVVASEEHRLSSRSVDDVVGLIGDVAGSLLSGRELPAAVGVCLAGDVRRSGGEEFVDRSLFLGWDGVPLASLVSAATGLPAVTSNDVQALAAGHHWFGAGVQLTSMVVFGIGAGIGAGVVSGDELVSGAHGRPGKIGHARLPSSLGTGAPCHHGHDTCVHSFVTMPAIEFNAGVAAGSYGEAVSRARAGDEAAVRAFRLSAYALGVVVAQFVNVLDPQKVVVTGEGTDMLDLAPRDFEKALADQLEDNHVADGVVIDRQPFEFTHYARGAAVGALRSLLSE</sequence>
<dbReference type="PANTHER" id="PTHR18964">
    <property type="entry name" value="ROK (REPRESSOR, ORF, KINASE) FAMILY"/>
    <property type="match status" value="1"/>
</dbReference>
<dbReference type="Gene3D" id="1.10.10.10">
    <property type="entry name" value="Winged helix-like DNA-binding domain superfamily/Winged helix DNA-binding domain"/>
    <property type="match status" value="1"/>
</dbReference>
<dbReference type="CDD" id="cd00090">
    <property type="entry name" value="HTH_ARSR"/>
    <property type="match status" value="1"/>
</dbReference>